<accession>A0ACC0YI65</accession>
<reference evidence="2" key="1">
    <citation type="journal article" date="2023" name="G3 (Bethesda)">
        <title>Genome assembly and association tests identify interacting loci associated with vigor, precocity, and sex in interspecific pistachio rootstocks.</title>
        <authorList>
            <person name="Palmer W."/>
            <person name="Jacygrad E."/>
            <person name="Sagayaradj S."/>
            <person name="Cavanaugh K."/>
            <person name="Han R."/>
            <person name="Bertier L."/>
            <person name="Beede B."/>
            <person name="Kafkas S."/>
            <person name="Golino D."/>
            <person name="Preece J."/>
            <person name="Michelmore R."/>
        </authorList>
    </citation>
    <scope>NUCLEOTIDE SEQUENCE [LARGE SCALE GENOMIC DNA]</scope>
</reference>
<comment type="caution">
    <text evidence="1">The sequence shown here is derived from an EMBL/GenBank/DDBJ whole genome shotgun (WGS) entry which is preliminary data.</text>
</comment>
<dbReference type="EMBL" id="CM047741">
    <property type="protein sequence ID" value="KAJ0037642.1"/>
    <property type="molecule type" value="Genomic_DNA"/>
</dbReference>
<sequence length="507" mass="57444">MTDRATALKPFSWQDWESLIEDFQHGGARLTKWTSDYSITALVDLALSSLLKKDFPFKIPLLIFLEEYSLTLFSTPKPQNPSLHRLIEALRFAVQSPVDNFHITFAFKEQFMISTTCILISIDAFQVFDVKYVENVVELLLTVINRPNHGFDRHTRAIAAECLRQLEISYPCLLSDIAAHLWTLCQSERTHASQSYILLFTAVVYNIVNLKLNVSILNTSVPLVPFSVPQLMLGSNTGLNYKELRKAMAFFLESQQVFTPCGMLELLGMIMPVAVALELQPSMLKVQFFGMIYSFDPVLCHAVLMMYLNFFDAFDGQECEIAKRFMLVSKETQHFLVFRLLSVHWLLGLLNKLMLSIEVGKKKAIVELGLRIHLSVFDPLALKSLKLDLLAFCTIFLDILKSESALDGEIGEMKSVVKLFEDGLVSVSALKWLPPTSTETAVAFRTFHKFLIGASSHSNIDPSTTRFLMDSTIFHALQYVYQFSLEVGYDTFLGPCAVNYSEEENVI</sequence>
<proteinExistence type="predicted"/>
<name>A0ACC0YI65_9ROSI</name>
<gene>
    <name evidence="1" type="ORF">Pint_22621</name>
</gene>
<evidence type="ECO:0000313" key="2">
    <source>
        <dbReference type="Proteomes" id="UP001163603"/>
    </source>
</evidence>
<organism evidence="1 2">
    <name type="scientific">Pistacia integerrima</name>
    <dbReference type="NCBI Taxonomy" id="434235"/>
    <lineage>
        <taxon>Eukaryota</taxon>
        <taxon>Viridiplantae</taxon>
        <taxon>Streptophyta</taxon>
        <taxon>Embryophyta</taxon>
        <taxon>Tracheophyta</taxon>
        <taxon>Spermatophyta</taxon>
        <taxon>Magnoliopsida</taxon>
        <taxon>eudicotyledons</taxon>
        <taxon>Gunneridae</taxon>
        <taxon>Pentapetalae</taxon>
        <taxon>rosids</taxon>
        <taxon>malvids</taxon>
        <taxon>Sapindales</taxon>
        <taxon>Anacardiaceae</taxon>
        <taxon>Pistacia</taxon>
    </lineage>
</organism>
<keyword evidence="2" id="KW-1185">Reference proteome</keyword>
<protein>
    <submittedName>
        <fullName evidence="1">Uncharacterized protein</fullName>
    </submittedName>
</protein>
<evidence type="ECO:0000313" key="1">
    <source>
        <dbReference type="EMBL" id="KAJ0037642.1"/>
    </source>
</evidence>
<dbReference type="Proteomes" id="UP001163603">
    <property type="component" value="Chromosome 6"/>
</dbReference>